<sequence length="512" mass="54620">MTDQAVFLVGFLLYLVLMIAIGWWAAKRQQASNLLEGKSSAAQAGEDFLLGGRSLPFWLTLGTTVATMVGTGSSMGAVGYAYHHGWAGTLYGVGGALGILLLAWLYAPLRQLRFMTMSEELSYYVGADALVKNLVALIIFVACIGWLGAHILGGSMYLAWLTGIDQSSAKLLIAFGFAIYVVIGGYTAVVWTDAIQALILFAGFILMALFALHAVGGWDVLQQSMREHQIATPKLLPSISLAVAILVGVLATPSFRQRIYSGLNVSTVRRSFVWSGVLYLGFSLIPALLGAVAWLLIPTLENPSYAFPYLALELLPVGLGVLVLLAGISATMSSASSDAIAAVSVLLRDIYALLFRRTPHAEKVVRWSRFGLVGVVGLALLFALLADNIISYITSMIAMLLSGMCVLALLGRGWQRFNRYGALAALLVAPLVSAVILLQPDWLAYWGNPVLPAVAISALAAVLVTLLTPQNRLSRAEALAVLTAQRAQMEHSTEVSAVATTSSDNALKAELS</sequence>
<dbReference type="OrthoDB" id="9789704at2"/>
<comment type="caution">
    <text evidence="10">The sequence shown here is derived from an EMBL/GenBank/DDBJ whole genome shotgun (WGS) entry which is preliminary data.</text>
</comment>
<keyword evidence="11" id="KW-1185">Reference proteome</keyword>
<evidence type="ECO:0000313" key="11">
    <source>
        <dbReference type="Proteomes" id="UP000283077"/>
    </source>
</evidence>
<dbReference type="PANTHER" id="PTHR48086:SF7">
    <property type="entry name" value="SODIUM-SOLUTE SYMPORTER-RELATED"/>
    <property type="match status" value="1"/>
</dbReference>
<dbReference type="InterPro" id="IPR001734">
    <property type="entry name" value="Na/solute_symporter"/>
</dbReference>
<comment type="similarity">
    <text evidence="2 8">Belongs to the sodium:solute symporter (SSF) (TC 2.A.21) family.</text>
</comment>
<evidence type="ECO:0000256" key="1">
    <source>
        <dbReference type="ARBA" id="ARBA00004141"/>
    </source>
</evidence>
<keyword evidence="7 9" id="KW-0472">Membrane</keyword>
<feature type="transmembrane region" description="Helical" evidence="9">
    <location>
        <begin position="367"/>
        <end position="386"/>
    </location>
</feature>
<feature type="transmembrane region" description="Helical" evidence="9">
    <location>
        <begin position="198"/>
        <end position="215"/>
    </location>
</feature>
<accession>A0A437QLW3</accession>
<evidence type="ECO:0000256" key="4">
    <source>
        <dbReference type="ARBA" id="ARBA00022692"/>
    </source>
</evidence>
<evidence type="ECO:0000256" key="9">
    <source>
        <dbReference type="SAM" id="Phobius"/>
    </source>
</evidence>
<comment type="subcellular location">
    <subcellularLocation>
        <location evidence="1">Membrane</location>
        <topology evidence="1">Multi-pass membrane protein</topology>
    </subcellularLocation>
</comment>
<feature type="transmembrane region" description="Helical" evidence="9">
    <location>
        <begin position="130"/>
        <end position="151"/>
    </location>
</feature>
<dbReference type="EMBL" id="SACS01000015">
    <property type="protein sequence ID" value="RVU35503.1"/>
    <property type="molecule type" value="Genomic_DNA"/>
</dbReference>
<dbReference type="GO" id="GO:0005886">
    <property type="term" value="C:plasma membrane"/>
    <property type="evidence" value="ECO:0007669"/>
    <property type="project" value="TreeGrafter"/>
</dbReference>
<feature type="transmembrane region" description="Helical" evidence="9">
    <location>
        <begin position="317"/>
        <end position="347"/>
    </location>
</feature>
<proteinExistence type="inferred from homology"/>
<feature type="transmembrane region" description="Helical" evidence="9">
    <location>
        <begin position="450"/>
        <end position="468"/>
    </location>
</feature>
<dbReference type="AlphaFoldDB" id="A0A437QLW3"/>
<feature type="transmembrane region" description="Helical" evidence="9">
    <location>
        <begin position="171"/>
        <end position="191"/>
    </location>
</feature>
<dbReference type="CDD" id="cd10322">
    <property type="entry name" value="SLC5sbd"/>
    <property type="match status" value="1"/>
</dbReference>
<dbReference type="PANTHER" id="PTHR48086">
    <property type="entry name" value="SODIUM/PROLINE SYMPORTER-RELATED"/>
    <property type="match status" value="1"/>
</dbReference>
<keyword evidence="5" id="KW-0769">Symport</keyword>
<evidence type="ECO:0000256" key="3">
    <source>
        <dbReference type="ARBA" id="ARBA00022448"/>
    </source>
</evidence>
<evidence type="ECO:0000256" key="6">
    <source>
        <dbReference type="ARBA" id="ARBA00022989"/>
    </source>
</evidence>
<evidence type="ECO:0000256" key="5">
    <source>
        <dbReference type="ARBA" id="ARBA00022847"/>
    </source>
</evidence>
<protein>
    <submittedName>
        <fullName evidence="10">Sodium:solute symporter family protein</fullName>
    </submittedName>
</protein>
<evidence type="ECO:0000256" key="7">
    <source>
        <dbReference type="ARBA" id="ARBA00023136"/>
    </source>
</evidence>
<dbReference type="Proteomes" id="UP000283077">
    <property type="component" value="Unassembled WGS sequence"/>
</dbReference>
<name>A0A437QLW3_9GAMM</name>
<evidence type="ECO:0000313" key="10">
    <source>
        <dbReference type="EMBL" id="RVU35503.1"/>
    </source>
</evidence>
<keyword evidence="3" id="KW-0813">Transport</keyword>
<feature type="transmembrane region" description="Helical" evidence="9">
    <location>
        <begin position="88"/>
        <end position="109"/>
    </location>
</feature>
<dbReference type="PROSITE" id="PS50283">
    <property type="entry name" value="NA_SOLUT_SYMP_3"/>
    <property type="match status" value="1"/>
</dbReference>
<feature type="transmembrane region" description="Helical" evidence="9">
    <location>
        <begin position="235"/>
        <end position="255"/>
    </location>
</feature>
<evidence type="ECO:0000256" key="8">
    <source>
        <dbReference type="RuleBase" id="RU362091"/>
    </source>
</evidence>
<feature type="transmembrane region" description="Helical" evidence="9">
    <location>
        <begin position="392"/>
        <end position="410"/>
    </location>
</feature>
<keyword evidence="6 9" id="KW-1133">Transmembrane helix</keyword>
<evidence type="ECO:0000256" key="2">
    <source>
        <dbReference type="ARBA" id="ARBA00006434"/>
    </source>
</evidence>
<feature type="transmembrane region" description="Helical" evidence="9">
    <location>
        <begin position="276"/>
        <end position="297"/>
    </location>
</feature>
<feature type="transmembrane region" description="Helical" evidence="9">
    <location>
        <begin position="6"/>
        <end position="26"/>
    </location>
</feature>
<dbReference type="GO" id="GO:0015293">
    <property type="term" value="F:symporter activity"/>
    <property type="evidence" value="ECO:0007669"/>
    <property type="project" value="UniProtKB-KW"/>
</dbReference>
<feature type="transmembrane region" description="Helical" evidence="9">
    <location>
        <begin position="417"/>
        <end position="438"/>
    </location>
</feature>
<organism evidence="10 11">
    <name type="scientific">Rheinheimera riviphila</name>
    <dbReference type="NCBI Taxonomy" id="1834037"/>
    <lineage>
        <taxon>Bacteria</taxon>
        <taxon>Pseudomonadati</taxon>
        <taxon>Pseudomonadota</taxon>
        <taxon>Gammaproteobacteria</taxon>
        <taxon>Chromatiales</taxon>
        <taxon>Chromatiaceae</taxon>
        <taxon>Rheinheimera</taxon>
    </lineage>
</organism>
<gene>
    <name evidence="10" type="ORF">EOE67_13900</name>
</gene>
<dbReference type="Gene3D" id="1.20.1730.10">
    <property type="entry name" value="Sodium/glucose cotransporter"/>
    <property type="match status" value="1"/>
</dbReference>
<dbReference type="Pfam" id="PF00474">
    <property type="entry name" value="SSF"/>
    <property type="match status" value="1"/>
</dbReference>
<reference evidence="10 11" key="1">
    <citation type="submission" date="2019-01" db="EMBL/GenBank/DDBJ databases">
        <authorList>
            <person name="Chen W.-M."/>
        </authorList>
    </citation>
    <scope>NUCLEOTIDE SEQUENCE [LARGE SCALE GENOMIC DNA]</scope>
    <source>
        <strain evidence="10 11">KYPC3</strain>
    </source>
</reference>
<feature type="transmembrane region" description="Helical" evidence="9">
    <location>
        <begin position="57"/>
        <end position="82"/>
    </location>
</feature>
<keyword evidence="4 9" id="KW-0812">Transmembrane</keyword>
<dbReference type="InterPro" id="IPR038377">
    <property type="entry name" value="Na/Glc_symporter_sf"/>
</dbReference>
<dbReference type="InterPro" id="IPR050277">
    <property type="entry name" value="Sodium:Solute_Symporter"/>
</dbReference>